<name>A0A922DTS8_CARIL</name>
<sequence>MGLSRHANSSVNGLLGLSHSLVKWKDVSHLPIDLCHSRNLPRVCTRLLKKSSKAMLNPISGPISVVHACLGHCPRAIFVGMFTHLPVNQYIFSLLSPYIFTSPN</sequence>
<evidence type="ECO:0000313" key="2">
    <source>
        <dbReference type="Proteomes" id="UP000811246"/>
    </source>
</evidence>
<evidence type="ECO:0000313" key="1">
    <source>
        <dbReference type="EMBL" id="KAG6690165.1"/>
    </source>
</evidence>
<proteinExistence type="predicted"/>
<comment type="caution">
    <text evidence="1">The sequence shown here is derived from an EMBL/GenBank/DDBJ whole genome shotgun (WGS) entry which is preliminary data.</text>
</comment>
<accession>A0A922DTS8</accession>
<dbReference type="AlphaFoldDB" id="A0A922DTS8"/>
<organism evidence="1 2">
    <name type="scientific">Carya illinoinensis</name>
    <name type="common">Pecan</name>
    <dbReference type="NCBI Taxonomy" id="32201"/>
    <lineage>
        <taxon>Eukaryota</taxon>
        <taxon>Viridiplantae</taxon>
        <taxon>Streptophyta</taxon>
        <taxon>Embryophyta</taxon>
        <taxon>Tracheophyta</taxon>
        <taxon>Spermatophyta</taxon>
        <taxon>Magnoliopsida</taxon>
        <taxon>eudicotyledons</taxon>
        <taxon>Gunneridae</taxon>
        <taxon>Pentapetalae</taxon>
        <taxon>rosids</taxon>
        <taxon>fabids</taxon>
        <taxon>Fagales</taxon>
        <taxon>Juglandaceae</taxon>
        <taxon>Carya</taxon>
    </lineage>
</organism>
<dbReference type="Proteomes" id="UP000811246">
    <property type="component" value="Chromosome 10"/>
</dbReference>
<protein>
    <submittedName>
        <fullName evidence="1">Uncharacterized protein</fullName>
    </submittedName>
</protein>
<dbReference type="EMBL" id="CM031834">
    <property type="protein sequence ID" value="KAG6690165.1"/>
    <property type="molecule type" value="Genomic_DNA"/>
</dbReference>
<gene>
    <name evidence="1" type="ORF">I3842_10G000800</name>
</gene>
<reference evidence="1" key="1">
    <citation type="submission" date="2021-01" db="EMBL/GenBank/DDBJ databases">
        <authorList>
            <person name="Lovell J.T."/>
            <person name="Bentley N."/>
            <person name="Bhattarai G."/>
            <person name="Jenkins J.W."/>
            <person name="Sreedasyam A."/>
            <person name="Alarcon Y."/>
            <person name="Bock C."/>
            <person name="Boston L."/>
            <person name="Carlson J."/>
            <person name="Cervantes K."/>
            <person name="Clermont K."/>
            <person name="Krom N."/>
            <person name="Kubenka K."/>
            <person name="Mamidi S."/>
            <person name="Mattison C."/>
            <person name="Monteros M."/>
            <person name="Pisani C."/>
            <person name="Plott C."/>
            <person name="Rajasekar S."/>
            <person name="Rhein H.S."/>
            <person name="Rohla C."/>
            <person name="Song M."/>
            <person name="Hilaire R.S."/>
            <person name="Shu S."/>
            <person name="Wells L."/>
            <person name="Wang X."/>
            <person name="Webber J."/>
            <person name="Heerema R.J."/>
            <person name="Klein P."/>
            <person name="Conner P."/>
            <person name="Grauke L."/>
            <person name="Grimwood J."/>
            <person name="Schmutz J."/>
            <person name="Randall J.J."/>
        </authorList>
    </citation>
    <scope>NUCLEOTIDE SEQUENCE</scope>
    <source>
        <tissue evidence="1">Leaf</tissue>
    </source>
</reference>